<gene>
    <name evidence="2" type="ORF">ElyMa_004480400</name>
</gene>
<organism evidence="2 3">
    <name type="scientific">Elysia marginata</name>
    <dbReference type="NCBI Taxonomy" id="1093978"/>
    <lineage>
        <taxon>Eukaryota</taxon>
        <taxon>Metazoa</taxon>
        <taxon>Spiralia</taxon>
        <taxon>Lophotrochozoa</taxon>
        <taxon>Mollusca</taxon>
        <taxon>Gastropoda</taxon>
        <taxon>Heterobranchia</taxon>
        <taxon>Euthyneura</taxon>
        <taxon>Panpulmonata</taxon>
        <taxon>Sacoglossa</taxon>
        <taxon>Placobranchoidea</taxon>
        <taxon>Plakobranchidae</taxon>
        <taxon>Elysia</taxon>
    </lineage>
</organism>
<name>A0AAV4HIP8_9GAST</name>
<evidence type="ECO:0000313" key="2">
    <source>
        <dbReference type="EMBL" id="GFR97544.1"/>
    </source>
</evidence>
<protein>
    <submittedName>
        <fullName evidence="2">Uncharacterized protein</fullName>
    </submittedName>
</protein>
<dbReference type="AlphaFoldDB" id="A0AAV4HIP8"/>
<feature type="region of interest" description="Disordered" evidence="1">
    <location>
        <begin position="97"/>
        <end position="116"/>
    </location>
</feature>
<keyword evidence="3" id="KW-1185">Reference proteome</keyword>
<dbReference type="Proteomes" id="UP000762676">
    <property type="component" value="Unassembled WGS sequence"/>
</dbReference>
<evidence type="ECO:0000313" key="3">
    <source>
        <dbReference type="Proteomes" id="UP000762676"/>
    </source>
</evidence>
<proteinExistence type="predicted"/>
<comment type="caution">
    <text evidence="2">The sequence shown here is derived from an EMBL/GenBank/DDBJ whole genome shotgun (WGS) entry which is preliminary data.</text>
</comment>
<evidence type="ECO:0000256" key="1">
    <source>
        <dbReference type="SAM" id="MobiDB-lite"/>
    </source>
</evidence>
<accession>A0AAV4HIP8</accession>
<sequence length="116" mass="13323">MESSLIEPGSKRLEWGNPSLLTRLSFDQYVWADFQNGVRAVSEQLSFPRRMRKTRASRAVNPGERTLSNALRGVERYLHRTVHHCERHDAQIQFTDVDLPTPRGTPFTEGRASLTE</sequence>
<reference evidence="2 3" key="1">
    <citation type="journal article" date="2021" name="Elife">
        <title>Chloroplast acquisition without the gene transfer in kleptoplastic sea slugs, Plakobranchus ocellatus.</title>
        <authorList>
            <person name="Maeda T."/>
            <person name="Takahashi S."/>
            <person name="Yoshida T."/>
            <person name="Shimamura S."/>
            <person name="Takaki Y."/>
            <person name="Nagai Y."/>
            <person name="Toyoda A."/>
            <person name="Suzuki Y."/>
            <person name="Arimoto A."/>
            <person name="Ishii H."/>
            <person name="Satoh N."/>
            <person name="Nishiyama T."/>
            <person name="Hasebe M."/>
            <person name="Maruyama T."/>
            <person name="Minagawa J."/>
            <person name="Obokata J."/>
            <person name="Shigenobu S."/>
        </authorList>
    </citation>
    <scope>NUCLEOTIDE SEQUENCE [LARGE SCALE GENOMIC DNA]</scope>
</reference>
<dbReference type="EMBL" id="BMAT01009044">
    <property type="protein sequence ID" value="GFR97544.1"/>
    <property type="molecule type" value="Genomic_DNA"/>
</dbReference>